<protein>
    <submittedName>
        <fullName evidence="1">Uncharacterized protein</fullName>
    </submittedName>
</protein>
<keyword evidence="2" id="KW-1185">Reference proteome</keyword>
<reference evidence="1" key="2">
    <citation type="submission" date="2015-06" db="UniProtKB">
        <authorList>
            <consortium name="EnsemblPlants"/>
        </authorList>
    </citation>
    <scope>IDENTIFICATION</scope>
    <source>
        <strain evidence="1">DM1-3 516 R44</strain>
    </source>
</reference>
<reference evidence="2" key="1">
    <citation type="journal article" date="2011" name="Nature">
        <title>Genome sequence and analysis of the tuber crop potato.</title>
        <authorList>
            <consortium name="The Potato Genome Sequencing Consortium"/>
        </authorList>
    </citation>
    <scope>NUCLEOTIDE SEQUENCE [LARGE SCALE GENOMIC DNA]</scope>
    <source>
        <strain evidence="2">cv. DM1-3 516 R44</strain>
    </source>
</reference>
<dbReference type="HOGENOM" id="CLU_2376922_0_0_1"/>
<name>M1DE55_SOLTU</name>
<dbReference type="InParanoid" id="M1DE55"/>
<dbReference type="AlphaFoldDB" id="M1DE55"/>
<organism evidence="1 2">
    <name type="scientific">Solanum tuberosum</name>
    <name type="common">Potato</name>
    <dbReference type="NCBI Taxonomy" id="4113"/>
    <lineage>
        <taxon>Eukaryota</taxon>
        <taxon>Viridiplantae</taxon>
        <taxon>Streptophyta</taxon>
        <taxon>Embryophyta</taxon>
        <taxon>Tracheophyta</taxon>
        <taxon>Spermatophyta</taxon>
        <taxon>Magnoliopsida</taxon>
        <taxon>eudicotyledons</taxon>
        <taxon>Gunneridae</taxon>
        <taxon>Pentapetalae</taxon>
        <taxon>asterids</taxon>
        <taxon>lamiids</taxon>
        <taxon>Solanales</taxon>
        <taxon>Solanaceae</taxon>
        <taxon>Solanoideae</taxon>
        <taxon>Solaneae</taxon>
        <taxon>Solanum</taxon>
    </lineage>
</organism>
<evidence type="ECO:0000313" key="2">
    <source>
        <dbReference type="Proteomes" id="UP000011115"/>
    </source>
</evidence>
<evidence type="ECO:0000313" key="1">
    <source>
        <dbReference type="EnsemblPlants" id="PGSC0003DMT400087591"/>
    </source>
</evidence>
<dbReference type="Gramene" id="PGSC0003DMT400087591">
    <property type="protein sequence ID" value="PGSC0003DMT400087591"/>
    <property type="gene ID" value="PGSC0003DMG400037162"/>
</dbReference>
<dbReference type="Proteomes" id="UP000011115">
    <property type="component" value="Unassembled WGS sequence"/>
</dbReference>
<dbReference type="PaxDb" id="4113-PGSC0003DMT400087591"/>
<sequence>MFKMSHNQVRTALSGLVTAATTTRQGLHGPSSAPLSRAQPRTVMKLTVRYIGREPHLGRHQFCFFFYKTQILPTQLTKCDVNPQNSFFLEIGKSD</sequence>
<dbReference type="EnsemblPlants" id="PGSC0003DMT400087591">
    <property type="protein sequence ID" value="PGSC0003DMT400087591"/>
    <property type="gene ID" value="PGSC0003DMG400037162"/>
</dbReference>
<accession>M1DE55</accession>
<proteinExistence type="predicted"/>